<keyword evidence="4" id="KW-1185">Reference proteome</keyword>
<dbReference type="InterPro" id="IPR051126">
    <property type="entry name" value="Thiosulfate_sulfurtransferase"/>
</dbReference>
<dbReference type="Proteomes" id="UP000007879">
    <property type="component" value="Unassembled WGS sequence"/>
</dbReference>
<dbReference type="STRING" id="400682.A0A1X7UGX4"/>
<dbReference type="CDD" id="cd01449">
    <property type="entry name" value="TST_Repeat_2"/>
    <property type="match status" value="1"/>
</dbReference>
<dbReference type="OMA" id="PVYLYCF"/>
<dbReference type="eggNOG" id="KOG1529">
    <property type="taxonomic scope" value="Eukaryota"/>
</dbReference>
<dbReference type="PANTHER" id="PTHR43855:SF1">
    <property type="entry name" value="THIOSULFATE SULFURTRANSFERASE"/>
    <property type="match status" value="1"/>
</dbReference>
<gene>
    <name evidence="3" type="primary">100636247</name>
</gene>
<dbReference type="SMART" id="SM00450">
    <property type="entry name" value="RHOD"/>
    <property type="match status" value="2"/>
</dbReference>
<evidence type="ECO:0000313" key="3">
    <source>
        <dbReference type="EnsemblMetazoa" id="Aqu2.1.27027_001"/>
    </source>
</evidence>
<name>A0A1X7UGX4_AMPQE</name>
<evidence type="ECO:0000259" key="2">
    <source>
        <dbReference type="PROSITE" id="PS50206"/>
    </source>
</evidence>
<feature type="domain" description="Rhodanese" evidence="2">
    <location>
        <begin position="39"/>
        <end position="152"/>
    </location>
</feature>
<organism evidence="3">
    <name type="scientific">Amphimedon queenslandica</name>
    <name type="common">Sponge</name>
    <dbReference type="NCBI Taxonomy" id="400682"/>
    <lineage>
        <taxon>Eukaryota</taxon>
        <taxon>Metazoa</taxon>
        <taxon>Porifera</taxon>
        <taxon>Demospongiae</taxon>
        <taxon>Heteroscleromorpha</taxon>
        <taxon>Haplosclerida</taxon>
        <taxon>Niphatidae</taxon>
        <taxon>Amphimedon</taxon>
    </lineage>
</organism>
<dbReference type="InterPro" id="IPR001763">
    <property type="entry name" value="Rhodanese-like_dom"/>
</dbReference>
<dbReference type="EnsemblMetazoa" id="XM_003387925.3">
    <property type="protein sequence ID" value="XP_003387973.1"/>
    <property type="gene ID" value="LOC100636247"/>
</dbReference>
<feature type="domain" description="Rhodanese" evidence="2">
    <location>
        <begin position="183"/>
        <end position="304"/>
    </location>
</feature>
<dbReference type="InterPro" id="IPR036873">
    <property type="entry name" value="Rhodanese-like_dom_sf"/>
</dbReference>
<dbReference type="Pfam" id="PF00581">
    <property type="entry name" value="Rhodanese"/>
    <property type="match status" value="2"/>
</dbReference>
<dbReference type="InParanoid" id="A0A1X7UGX4"/>
<dbReference type="EnsemblMetazoa" id="Aqu2.1.27027_001">
    <property type="protein sequence ID" value="Aqu2.1.27027_001"/>
    <property type="gene ID" value="Aqu2.1.27027"/>
</dbReference>
<sequence>MLPSRCASVLRGVLCRHAGTFITPSSLHSSLSLAEKEGGKENIRILDVRSPEQYSTAHIPTAANCHEIFTYLTTSDEPGVKKLVDTFTDSFQRAGINGEIGERVVTYENSLDSLYGASCRGMCLLQLLGHQNVSVLEGGLDRWIAEGYPTSTDSDEVQRGSFKAKWSPNHVWADMHEVAEAIREQNAVLLDVRDIEEWTGESSSPYGVSFTPQKGRLPGSVHILWRDFMEKRSDGSCHFKAPEVIREMCAQKGIRPEQNVIVYCFKGARASNTLLALKEAGFKNIKNYFGSWNEWSRHPELEIDSRLLN</sequence>
<reference evidence="3" key="2">
    <citation type="submission" date="2017-05" db="UniProtKB">
        <authorList>
            <consortium name="EnsemblMetazoa"/>
        </authorList>
    </citation>
    <scope>IDENTIFICATION</scope>
</reference>
<dbReference type="PROSITE" id="PS50206">
    <property type="entry name" value="RHODANESE_3"/>
    <property type="match status" value="2"/>
</dbReference>
<evidence type="ECO:0000313" key="4">
    <source>
        <dbReference type="Proteomes" id="UP000007879"/>
    </source>
</evidence>
<evidence type="ECO:0000256" key="1">
    <source>
        <dbReference type="ARBA" id="ARBA00022737"/>
    </source>
</evidence>
<dbReference type="PANTHER" id="PTHR43855">
    <property type="entry name" value="THIOSULFATE SULFURTRANSFERASE"/>
    <property type="match status" value="1"/>
</dbReference>
<dbReference type="SUPFAM" id="SSF52821">
    <property type="entry name" value="Rhodanese/Cell cycle control phosphatase"/>
    <property type="match status" value="2"/>
</dbReference>
<protein>
    <recommendedName>
        <fullName evidence="2">Rhodanese domain-containing protein</fullName>
    </recommendedName>
</protein>
<proteinExistence type="predicted"/>
<dbReference type="AlphaFoldDB" id="A0A1X7UGX4"/>
<dbReference type="KEGG" id="aqu:100636247"/>
<dbReference type="Gene3D" id="3.40.250.10">
    <property type="entry name" value="Rhodanese-like domain"/>
    <property type="match status" value="2"/>
</dbReference>
<reference evidence="4" key="1">
    <citation type="journal article" date="2010" name="Nature">
        <title>The Amphimedon queenslandica genome and the evolution of animal complexity.</title>
        <authorList>
            <person name="Srivastava M."/>
            <person name="Simakov O."/>
            <person name="Chapman J."/>
            <person name="Fahey B."/>
            <person name="Gauthier M.E."/>
            <person name="Mitros T."/>
            <person name="Richards G.S."/>
            <person name="Conaco C."/>
            <person name="Dacre M."/>
            <person name="Hellsten U."/>
            <person name="Larroux C."/>
            <person name="Putnam N.H."/>
            <person name="Stanke M."/>
            <person name="Adamska M."/>
            <person name="Darling A."/>
            <person name="Degnan S.M."/>
            <person name="Oakley T.H."/>
            <person name="Plachetzki D.C."/>
            <person name="Zhai Y."/>
            <person name="Adamski M."/>
            <person name="Calcino A."/>
            <person name="Cummins S.F."/>
            <person name="Goodstein D.M."/>
            <person name="Harris C."/>
            <person name="Jackson D.J."/>
            <person name="Leys S.P."/>
            <person name="Shu S."/>
            <person name="Woodcroft B.J."/>
            <person name="Vervoort M."/>
            <person name="Kosik K.S."/>
            <person name="Manning G."/>
            <person name="Degnan B.M."/>
            <person name="Rokhsar D.S."/>
        </authorList>
    </citation>
    <scope>NUCLEOTIDE SEQUENCE [LARGE SCALE GENOMIC DNA]</scope>
</reference>
<dbReference type="OrthoDB" id="270167at2759"/>
<keyword evidence="1" id="KW-0677">Repeat</keyword>
<accession>A0A1X7UGX4</accession>